<reference evidence="1 2" key="1">
    <citation type="submission" date="2018-10" db="EMBL/GenBank/DDBJ databases">
        <title>Falsibacillus sp. genome draft.</title>
        <authorList>
            <person name="Shi S."/>
        </authorList>
    </citation>
    <scope>NUCLEOTIDE SEQUENCE [LARGE SCALE GENOMIC DNA]</scope>
    <source>
        <strain evidence="1 2">GY 10110</strain>
    </source>
</reference>
<proteinExistence type="predicted"/>
<gene>
    <name evidence="1" type="ORF">D9X91_20725</name>
</gene>
<dbReference type="AlphaFoldDB" id="A0A3L7JMD0"/>
<accession>A0A3L7JMD0</accession>
<keyword evidence="2" id="KW-1185">Reference proteome</keyword>
<dbReference type="RefSeq" id="WP_121682562.1">
    <property type="nucleotide sequence ID" value="NZ_RCVZ01000022.1"/>
</dbReference>
<comment type="caution">
    <text evidence="1">The sequence shown here is derived from an EMBL/GenBank/DDBJ whole genome shotgun (WGS) entry which is preliminary data.</text>
</comment>
<organism evidence="1 2">
    <name type="scientific">Falsibacillus albus</name>
    <dbReference type="NCBI Taxonomy" id="2478915"/>
    <lineage>
        <taxon>Bacteria</taxon>
        <taxon>Bacillati</taxon>
        <taxon>Bacillota</taxon>
        <taxon>Bacilli</taxon>
        <taxon>Bacillales</taxon>
        <taxon>Bacillaceae</taxon>
        <taxon>Falsibacillus</taxon>
    </lineage>
</organism>
<evidence type="ECO:0000313" key="1">
    <source>
        <dbReference type="EMBL" id="RLQ91630.1"/>
    </source>
</evidence>
<dbReference type="EMBL" id="RCVZ01000022">
    <property type="protein sequence ID" value="RLQ91630.1"/>
    <property type="molecule type" value="Genomic_DNA"/>
</dbReference>
<name>A0A3L7JMD0_9BACI</name>
<sequence length="113" mass="12449">MLERDKEHFGSETSYEENAMHFRGVKCLPSNPLCISKCELSKIFWSWLITTKAFTINADIDSIQAYKLITAGDGDSGGKICNGQSAKSVRRSGKHVKTSINIERTGNYAGSSN</sequence>
<dbReference type="Proteomes" id="UP000276770">
    <property type="component" value="Unassembled WGS sequence"/>
</dbReference>
<protein>
    <submittedName>
        <fullName evidence="1">Uncharacterized protein</fullName>
    </submittedName>
</protein>
<evidence type="ECO:0000313" key="2">
    <source>
        <dbReference type="Proteomes" id="UP000276770"/>
    </source>
</evidence>